<comment type="similarity">
    <text evidence="8">Belongs to the MMM1 family.</text>
</comment>
<protein>
    <recommendedName>
        <fullName evidence="8">Maintenance of mitochondrial morphology protein 1</fullName>
    </recommendedName>
</protein>
<dbReference type="EMBL" id="CAJVPI010000551">
    <property type="protein sequence ID" value="CAG8549333.1"/>
    <property type="molecule type" value="Genomic_DNA"/>
</dbReference>
<comment type="caution">
    <text evidence="11">The sequence shown here is derived from an EMBL/GenBank/DDBJ whole genome shotgun (WGS) entry which is preliminary data.</text>
</comment>
<dbReference type="AlphaFoldDB" id="A0A9N9B3E0"/>
<dbReference type="GO" id="GO:0008289">
    <property type="term" value="F:lipid binding"/>
    <property type="evidence" value="ECO:0007669"/>
    <property type="project" value="UniProtKB-KW"/>
</dbReference>
<feature type="transmembrane region" description="Helical" evidence="9">
    <location>
        <begin position="31"/>
        <end position="51"/>
    </location>
</feature>
<dbReference type="Proteomes" id="UP000789739">
    <property type="component" value="Unassembled WGS sequence"/>
</dbReference>
<evidence type="ECO:0000256" key="3">
    <source>
        <dbReference type="ARBA" id="ARBA00022824"/>
    </source>
</evidence>
<organism evidence="11 12">
    <name type="scientific">Paraglomus brasilianum</name>
    <dbReference type="NCBI Taxonomy" id="144538"/>
    <lineage>
        <taxon>Eukaryota</taxon>
        <taxon>Fungi</taxon>
        <taxon>Fungi incertae sedis</taxon>
        <taxon>Mucoromycota</taxon>
        <taxon>Glomeromycotina</taxon>
        <taxon>Glomeromycetes</taxon>
        <taxon>Paraglomerales</taxon>
        <taxon>Paraglomeraceae</taxon>
        <taxon>Paraglomus</taxon>
    </lineage>
</organism>
<dbReference type="Pfam" id="PF10296">
    <property type="entry name" value="MMM1"/>
    <property type="match status" value="1"/>
</dbReference>
<keyword evidence="5" id="KW-0445">Lipid transport</keyword>
<keyword evidence="7 8" id="KW-0472">Membrane</keyword>
<dbReference type="CDD" id="cd21671">
    <property type="entry name" value="SMP_Mmm1"/>
    <property type="match status" value="1"/>
</dbReference>
<accession>A0A9N9B3E0</accession>
<evidence type="ECO:0000256" key="5">
    <source>
        <dbReference type="ARBA" id="ARBA00023055"/>
    </source>
</evidence>
<evidence type="ECO:0000313" key="11">
    <source>
        <dbReference type="EMBL" id="CAG8549333.1"/>
    </source>
</evidence>
<sequence>MSSEIPSQIRDYVDKAVLNSPSGSWSFTQGFLLGQLTVLLIVLAFVKFMLFENVQNPTKKRIPLIPPPTTPKTITIPPASAILTKTLYDPLHHAPESVDWLNVLLAQAIQQYRTEAQANNRLLRIVYEALNSGDQPDFVGPIEVTQLNLGEEYPMFNNARIRPSEQPGRMRVEVDCDFTDQITLGIDTHIFINWPKPKIAVLPISMVVSVVKFSATITLEIVNTHQSTSIATSALPDFALCFDVQSLIGSCSKLESVPKVTHILTSKLRNLFCEKFVYPNCYKFEIPDLLDAHKNNDEK</sequence>
<keyword evidence="3 8" id="KW-0256">Endoplasmic reticulum</keyword>
<gene>
    <name evidence="8" type="primary">MMM1</name>
    <name evidence="11" type="ORF">PBRASI_LOCUS5001</name>
</gene>
<dbReference type="GO" id="GO:0015914">
    <property type="term" value="P:phospholipid transport"/>
    <property type="evidence" value="ECO:0007669"/>
    <property type="project" value="TreeGrafter"/>
</dbReference>
<dbReference type="InterPro" id="IPR027537">
    <property type="entry name" value="Mmm1"/>
</dbReference>
<evidence type="ECO:0000256" key="7">
    <source>
        <dbReference type="ARBA" id="ARBA00023136"/>
    </source>
</evidence>
<keyword evidence="2 8" id="KW-0812">Transmembrane</keyword>
<keyword evidence="12" id="KW-1185">Reference proteome</keyword>
<dbReference type="InterPro" id="IPR031468">
    <property type="entry name" value="SMP_LBD"/>
</dbReference>
<evidence type="ECO:0000313" key="12">
    <source>
        <dbReference type="Proteomes" id="UP000789739"/>
    </source>
</evidence>
<feature type="topological domain" description="Lumenal" evidence="8">
    <location>
        <begin position="1"/>
        <end position="30"/>
    </location>
</feature>
<dbReference type="GO" id="GO:0032865">
    <property type="term" value="C:ERMES complex"/>
    <property type="evidence" value="ECO:0007669"/>
    <property type="project" value="UniProtKB-UniRule"/>
</dbReference>
<keyword evidence="1" id="KW-0813">Transport</keyword>
<reference evidence="11" key="1">
    <citation type="submission" date="2021-06" db="EMBL/GenBank/DDBJ databases">
        <authorList>
            <person name="Kallberg Y."/>
            <person name="Tangrot J."/>
            <person name="Rosling A."/>
        </authorList>
    </citation>
    <scope>NUCLEOTIDE SEQUENCE</scope>
    <source>
        <strain evidence="11">BR232B</strain>
    </source>
</reference>
<keyword evidence="6" id="KW-0446">Lipid-binding</keyword>
<evidence type="ECO:0000256" key="6">
    <source>
        <dbReference type="ARBA" id="ARBA00023121"/>
    </source>
</evidence>
<proteinExistence type="inferred from homology"/>
<comment type="function">
    <text evidence="8">Component of the ERMES/MDM complex, which serves as a molecular tether to connect the endoplasmic reticulum (ER) and mitochondria. Components of this complex are involved in the control of mitochondrial shape and protein biogenesis, and function in nonvesicular lipid trafficking between the ER and mitochondria. The MDM12-MMM1 subcomplex functions in the major beta-barrel assembly pathway that is responsible for biogenesis of all outer membrane beta-barrel proteins, and acts in a late step after the SAM complex. The MDM10-MDM12-MMM1 subcomplex further acts in the TOM40-specific pathway after the action of the MDM12-MMM1 complex. Essential for establishing and maintaining the structure of mitochondria and maintenance of mtDNA nucleoids.</text>
</comment>
<comment type="subunit">
    <text evidence="8">Homodimer. Component of the ER-mitochondria encounter structure (ERMES) or MDM complex, composed of MMM1, MDM10, MDM12 and MDM34. A MMM1 homodimer associates with one molecule of MDM12 on each side in a pairwise head-to-tail manner, and the SMP-LTD domains of MMM1 and MDM12 generate a continuous hydrophobic tunnel for phospholipid trafficking.</text>
</comment>
<dbReference type="PROSITE" id="PS51847">
    <property type="entry name" value="SMP"/>
    <property type="match status" value="1"/>
</dbReference>
<dbReference type="InterPro" id="IPR019411">
    <property type="entry name" value="MMM1_dom"/>
</dbReference>
<dbReference type="HAMAP" id="MF_03103">
    <property type="entry name" value="Mmm1"/>
    <property type="match status" value="1"/>
</dbReference>
<dbReference type="PANTHER" id="PTHR13466">
    <property type="entry name" value="TEX2 PROTEIN-RELATED"/>
    <property type="match status" value="1"/>
</dbReference>
<keyword evidence="4 8" id="KW-1133">Transmembrane helix</keyword>
<dbReference type="PANTHER" id="PTHR13466:SF0">
    <property type="entry name" value="SMP-LTD DOMAIN-CONTAINING PROTEIN"/>
    <property type="match status" value="1"/>
</dbReference>
<comment type="subcellular location">
    <subcellularLocation>
        <location evidence="8">Endoplasmic reticulum membrane</location>
        <topology evidence="8">Single-pass type I membrane protein</topology>
    </subcellularLocation>
    <text evidence="8">The ERMES/MDM complex localizes to a few discrete foci (around 10 per single cell), that represent mitochondria-endoplasmic reticulum junctions. These foci are often found next to mtDNA nucleoids.</text>
</comment>
<dbReference type="GO" id="GO:0045040">
    <property type="term" value="P:protein insertion into mitochondrial outer membrane"/>
    <property type="evidence" value="ECO:0007669"/>
    <property type="project" value="UniProtKB-UniRule"/>
</dbReference>
<evidence type="ECO:0000259" key="10">
    <source>
        <dbReference type="PROSITE" id="PS51847"/>
    </source>
</evidence>
<name>A0A9N9B3E0_9GLOM</name>
<evidence type="ECO:0000256" key="2">
    <source>
        <dbReference type="ARBA" id="ARBA00022692"/>
    </source>
</evidence>
<evidence type="ECO:0000256" key="4">
    <source>
        <dbReference type="ARBA" id="ARBA00022989"/>
    </source>
</evidence>
<feature type="domain" description="SMP-LTD" evidence="10">
    <location>
        <begin position="94"/>
        <end position="287"/>
    </location>
</feature>
<dbReference type="GO" id="GO:1990456">
    <property type="term" value="P:mitochondrion-endoplasmic reticulum membrane tethering"/>
    <property type="evidence" value="ECO:0007669"/>
    <property type="project" value="TreeGrafter"/>
</dbReference>
<evidence type="ECO:0000256" key="8">
    <source>
        <dbReference type="HAMAP-Rule" id="MF_03103"/>
    </source>
</evidence>
<evidence type="ECO:0000256" key="1">
    <source>
        <dbReference type="ARBA" id="ARBA00022448"/>
    </source>
</evidence>
<dbReference type="GO" id="GO:0005789">
    <property type="term" value="C:endoplasmic reticulum membrane"/>
    <property type="evidence" value="ECO:0007669"/>
    <property type="project" value="UniProtKB-SubCell"/>
</dbReference>
<dbReference type="OrthoDB" id="5599157at2759"/>
<feature type="topological domain" description="Cytoplasmic" evidence="8">
    <location>
        <begin position="52"/>
        <end position="299"/>
    </location>
</feature>
<evidence type="ECO:0000256" key="9">
    <source>
        <dbReference type="SAM" id="Phobius"/>
    </source>
</evidence>